<proteinExistence type="predicted"/>
<gene>
    <name evidence="2" type="ORF">C8A01DRAFT_33022</name>
</gene>
<dbReference type="GO" id="GO:0030162">
    <property type="term" value="P:regulation of proteolysis"/>
    <property type="evidence" value="ECO:0007669"/>
    <property type="project" value="TreeGrafter"/>
</dbReference>
<name>A0AAN6PKY8_9PEZI</name>
<feature type="signal peptide" evidence="1">
    <location>
        <begin position="1"/>
        <end position="17"/>
    </location>
</feature>
<accession>A0AAN6PKY8</accession>
<dbReference type="InterPro" id="IPR036610">
    <property type="entry name" value="PEBP-like_sf"/>
</dbReference>
<dbReference type="GO" id="GO:0005543">
    <property type="term" value="F:phospholipid binding"/>
    <property type="evidence" value="ECO:0007669"/>
    <property type="project" value="TreeGrafter"/>
</dbReference>
<dbReference type="SUPFAM" id="SSF49777">
    <property type="entry name" value="PEBP-like"/>
    <property type="match status" value="1"/>
</dbReference>
<evidence type="ECO:0000256" key="1">
    <source>
        <dbReference type="SAM" id="SignalP"/>
    </source>
</evidence>
<dbReference type="InterPro" id="IPR035810">
    <property type="entry name" value="PEBP_euk"/>
</dbReference>
<organism evidence="2 3">
    <name type="scientific">Parachaetomium inaequale</name>
    <dbReference type="NCBI Taxonomy" id="2588326"/>
    <lineage>
        <taxon>Eukaryota</taxon>
        <taxon>Fungi</taxon>
        <taxon>Dikarya</taxon>
        <taxon>Ascomycota</taxon>
        <taxon>Pezizomycotina</taxon>
        <taxon>Sordariomycetes</taxon>
        <taxon>Sordariomycetidae</taxon>
        <taxon>Sordariales</taxon>
        <taxon>Chaetomiaceae</taxon>
        <taxon>Parachaetomium</taxon>
    </lineage>
</organism>
<dbReference type="PANTHER" id="PTHR11362:SF141">
    <property type="entry name" value="PHOSPHATIDYLETHANOLAMINE-BINDING PROTEIN"/>
    <property type="match status" value="1"/>
</dbReference>
<dbReference type="GO" id="GO:0046578">
    <property type="term" value="P:regulation of Ras protein signal transduction"/>
    <property type="evidence" value="ECO:0007669"/>
    <property type="project" value="TreeGrafter"/>
</dbReference>
<sequence>MVSKCLAALVAAATVLARTPAGFTPSSETDLVVEYNGFAPLNGVVVSRSVTTSQPRIGTRARLNGTSYAVMMIDLDIPTNNPPETNTLLHWMQTGLTPATAPTTLNTTAGTISAFLLEPRSSSSNSTTGAAAAAAAVAEAIRPYSGPNPPARVPLSHRYTQILVDTSGLTAQGVEALRGAAATIRGFDAGTALAAAGLEGRVVAGNSYNVTNAGPALAPNATTGGGAGGGGGGGSASGTGVIGGGASQTAVLPGAGVGLRPGSVVLGGLVAVGMVAVGL</sequence>
<dbReference type="EMBL" id="MU854334">
    <property type="protein sequence ID" value="KAK4042918.1"/>
    <property type="molecule type" value="Genomic_DNA"/>
</dbReference>
<dbReference type="AlphaFoldDB" id="A0AAN6PKY8"/>
<keyword evidence="1" id="KW-0732">Signal</keyword>
<evidence type="ECO:0000313" key="3">
    <source>
        <dbReference type="Proteomes" id="UP001303115"/>
    </source>
</evidence>
<protein>
    <submittedName>
        <fullName evidence="2">CEN-like protein 1</fullName>
    </submittedName>
</protein>
<feature type="chain" id="PRO_5042951186" evidence="1">
    <location>
        <begin position="18"/>
        <end position="279"/>
    </location>
</feature>
<dbReference type="Gene3D" id="3.90.280.10">
    <property type="entry name" value="PEBP-like"/>
    <property type="match status" value="1"/>
</dbReference>
<dbReference type="Proteomes" id="UP001303115">
    <property type="component" value="Unassembled WGS sequence"/>
</dbReference>
<keyword evidence="3" id="KW-1185">Reference proteome</keyword>
<dbReference type="GO" id="GO:0030414">
    <property type="term" value="F:peptidase inhibitor activity"/>
    <property type="evidence" value="ECO:0007669"/>
    <property type="project" value="TreeGrafter"/>
</dbReference>
<dbReference type="Pfam" id="PF01161">
    <property type="entry name" value="PBP"/>
    <property type="match status" value="1"/>
</dbReference>
<evidence type="ECO:0000313" key="2">
    <source>
        <dbReference type="EMBL" id="KAK4042918.1"/>
    </source>
</evidence>
<reference evidence="3" key="1">
    <citation type="journal article" date="2023" name="Mol. Phylogenet. Evol.">
        <title>Genome-scale phylogeny and comparative genomics of the fungal order Sordariales.</title>
        <authorList>
            <person name="Hensen N."/>
            <person name="Bonometti L."/>
            <person name="Westerberg I."/>
            <person name="Brannstrom I.O."/>
            <person name="Guillou S."/>
            <person name="Cros-Aarteil S."/>
            <person name="Calhoun S."/>
            <person name="Haridas S."/>
            <person name="Kuo A."/>
            <person name="Mondo S."/>
            <person name="Pangilinan J."/>
            <person name="Riley R."/>
            <person name="LaButti K."/>
            <person name="Andreopoulos B."/>
            <person name="Lipzen A."/>
            <person name="Chen C."/>
            <person name="Yan M."/>
            <person name="Daum C."/>
            <person name="Ng V."/>
            <person name="Clum A."/>
            <person name="Steindorff A."/>
            <person name="Ohm R.A."/>
            <person name="Martin F."/>
            <person name="Silar P."/>
            <person name="Natvig D.O."/>
            <person name="Lalanne C."/>
            <person name="Gautier V."/>
            <person name="Ament-Velasquez S.L."/>
            <person name="Kruys A."/>
            <person name="Hutchinson M.I."/>
            <person name="Powell A.J."/>
            <person name="Barry K."/>
            <person name="Miller A.N."/>
            <person name="Grigoriev I.V."/>
            <person name="Debuchy R."/>
            <person name="Gladieux P."/>
            <person name="Hiltunen Thoren M."/>
            <person name="Johannesson H."/>
        </authorList>
    </citation>
    <scope>NUCLEOTIDE SEQUENCE [LARGE SCALE GENOMIC DNA]</scope>
    <source>
        <strain evidence="3">CBS 284.82</strain>
    </source>
</reference>
<dbReference type="PANTHER" id="PTHR11362">
    <property type="entry name" value="PHOSPHATIDYLETHANOLAMINE-BINDING PROTEIN"/>
    <property type="match status" value="1"/>
</dbReference>
<dbReference type="InterPro" id="IPR008914">
    <property type="entry name" value="PEBP"/>
</dbReference>
<comment type="caution">
    <text evidence="2">The sequence shown here is derived from an EMBL/GenBank/DDBJ whole genome shotgun (WGS) entry which is preliminary data.</text>
</comment>